<reference evidence="4" key="1">
    <citation type="submission" date="2016-12" db="EMBL/GenBank/DDBJ databases">
        <authorList>
            <person name="Gulvik C.A."/>
        </authorList>
    </citation>
    <scope>NUCLEOTIDE SEQUENCE [LARGE SCALE GENOMIC DNA]</scope>
    <source>
        <strain evidence="4">ATCC 51725</strain>
    </source>
</reference>
<dbReference type="Proteomes" id="UP000255213">
    <property type="component" value="Unassembled WGS sequence"/>
</dbReference>
<name>A0A1Q8EEU2_STRAI</name>
<dbReference type="InterPro" id="IPR005915">
    <property type="entry name" value="Tandem_5TM"/>
</dbReference>
<keyword evidence="4" id="KW-1185">Reference proteome</keyword>
<dbReference type="NCBIfam" id="TIGR01218">
    <property type="entry name" value="Gpos_tandem_5TM"/>
    <property type="match status" value="1"/>
</dbReference>
<dbReference type="EMBL" id="MSJL01000008">
    <property type="protein sequence ID" value="OLF50314.1"/>
    <property type="molecule type" value="Genomic_DNA"/>
</dbReference>
<dbReference type="Proteomes" id="UP000186437">
    <property type="component" value="Unassembled WGS sequence"/>
</dbReference>
<feature type="transmembrane region" description="Helical" evidence="1">
    <location>
        <begin position="160"/>
        <end position="180"/>
    </location>
</feature>
<reference evidence="3 5" key="3">
    <citation type="submission" date="2018-06" db="EMBL/GenBank/DDBJ databases">
        <authorList>
            <consortium name="Pathogen Informatics"/>
            <person name="Doyle S."/>
        </authorList>
    </citation>
    <scope>NUCLEOTIDE SEQUENCE [LARGE SCALE GENOMIC DNA]</scope>
    <source>
        <strain evidence="3 5">NCTC12957</strain>
    </source>
</reference>
<protein>
    <submittedName>
        <fullName evidence="3">Tandem five-TM protein</fullName>
    </submittedName>
</protein>
<keyword evidence="1" id="KW-0472">Membrane</keyword>
<feature type="transmembrane region" description="Helical" evidence="1">
    <location>
        <begin position="106"/>
        <end position="124"/>
    </location>
</feature>
<dbReference type="EMBL" id="UHEN01000001">
    <property type="protein sequence ID" value="SUN06986.1"/>
    <property type="molecule type" value="Genomic_DNA"/>
</dbReference>
<proteinExistence type="predicted"/>
<evidence type="ECO:0000256" key="1">
    <source>
        <dbReference type="SAM" id="Phobius"/>
    </source>
</evidence>
<sequence>MQSFHFTYANFRYLVFQIDGQYYLLDRRPNHLIGYLFMPLNWFFYQRIYPITNEDYHKINQKNDRLKHLVLPSTLGAGLSVFVGNWLRIHHVSKYFETDFSLKLNIILALMGIFLSFILAGWFYRSRKRSITSLTYINVEHPLYYKLVPSKISWKMIITYIAYLILIVGTAILSLVGFIYLGNLVFLLTATLLVFLHLIAVNLAYSTDSDHFYRVVDIRQKRDNHWSDYSKTI</sequence>
<gene>
    <name evidence="2" type="ORF">BU200_02815</name>
    <name evidence="3" type="ORF">NCTC12957_00939</name>
</gene>
<evidence type="ECO:0000313" key="5">
    <source>
        <dbReference type="Proteomes" id="UP000255213"/>
    </source>
</evidence>
<feature type="transmembrane region" description="Helical" evidence="1">
    <location>
        <begin position="69"/>
        <end position="86"/>
    </location>
</feature>
<reference evidence="2" key="2">
    <citation type="submission" date="2016-12" db="EMBL/GenBank/DDBJ databases">
        <authorList>
            <person name="Song W.-J."/>
            <person name="Kurnit D.M."/>
        </authorList>
    </citation>
    <scope>NUCLEOTIDE SEQUENCE [LARGE SCALE GENOMIC DNA]</scope>
    <source>
        <strain evidence="2">ATCC 51725</strain>
    </source>
</reference>
<dbReference type="AlphaFoldDB" id="A0A1Q8EEU2"/>
<evidence type="ECO:0000313" key="4">
    <source>
        <dbReference type="Proteomes" id="UP000186437"/>
    </source>
</evidence>
<dbReference type="Pfam" id="PF04276">
    <property type="entry name" value="DUF443"/>
    <property type="match status" value="1"/>
</dbReference>
<evidence type="ECO:0000313" key="2">
    <source>
        <dbReference type="EMBL" id="OLF50314.1"/>
    </source>
</evidence>
<organism evidence="2 4">
    <name type="scientific">Streptococcus acidominimus</name>
    <dbReference type="NCBI Taxonomy" id="1326"/>
    <lineage>
        <taxon>Bacteria</taxon>
        <taxon>Bacillati</taxon>
        <taxon>Bacillota</taxon>
        <taxon>Bacilli</taxon>
        <taxon>Lactobacillales</taxon>
        <taxon>Streptococcaceae</taxon>
        <taxon>Streptococcus</taxon>
    </lineage>
</organism>
<feature type="transmembrane region" description="Helical" evidence="1">
    <location>
        <begin position="186"/>
        <end position="205"/>
    </location>
</feature>
<keyword evidence="1" id="KW-0812">Transmembrane</keyword>
<keyword evidence="1" id="KW-1133">Transmembrane helix</keyword>
<evidence type="ECO:0000313" key="3">
    <source>
        <dbReference type="EMBL" id="SUN06986.1"/>
    </source>
</evidence>
<accession>A0A1Q8EEU2</accession>